<evidence type="ECO:0000313" key="3">
    <source>
        <dbReference type="EMBL" id="GCA64161.1"/>
    </source>
</evidence>
<name>A0A391NS24_9EUKA</name>
<keyword evidence="4" id="KW-1185">Reference proteome</keyword>
<gene>
    <name evidence="3" type="ORF">KIPB_013408</name>
</gene>
<sequence length="131" mass="15175">QLAQGVRPEDTQREERERELARVERERERERLAASLVGLKVRRQALVKGLRKAEEEVDSFNTLDRAFSAASSSLDRQIQKLQREREEMEREYQMAKAGVESSIQKVPVLTASLQEVDAEIRRATIMSREHV</sequence>
<dbReference type="Proteomes" id="UP000265618">
    <property type="component" value="Unassembled WGS sequence"/>
</dbReference>
<dbReference type="AlphaFoldDB" id="A0A391NS24"/>
<reference evidence="3 4" key="1">
    <citation type="journal article" date="2018" name="PLoS ONE">
        <title>The draft genome of Kipferlia bialata reveals reductive genome evolution in fornicate parasites.</title>
        <authorList>
            <person name="Tanifuji G."/>
            <person name="Takabayashi S."/>
            <person name="Kume K."/>
            <person name="Takagi M."/>
            <person name="Nakayama T."/>
            <person name="Kamikawa R."/>
            <person name="Inagaki Y."/>
            <person name="Hashimoto T."/>
        </authorList>
    </citation>
    <scope>NUCLEOTIDE SEQUENCE [LARGE SCALE GENOMIC DNA]</scope>
    <source>
        <strain evidence="3">NY0173</strain>
    </source>
</reference>
<feature type="non-terminal residue" evidence="3">
    <location>
        <position position="1"/>
    </location>
</feature>
<keyword evidence="1" id="KW-0175">Coiled coil</keyword>
<evidence type="ECO:0000256" key="2">
    <source>
        <dbReference type="SAM" id="MobiDB-lite"/>
    </source>
</evidence>
<accession>A0A391NS24</accession>
<protein>
    <submittedName>
        <fullName evidence="3">Uncharacterized protein</fullName>
    </submittedName>
</protein>
<feature type="compositionally biased region" description="Basic and acidic residues" evidence="2">
    <location>
        <begin position="7"/>
        <end position="22"/>
    </location>
</feature>
<evidence type="ECO:0000313" key="4">
    <source>
        <dbReference type="Proteomes" id="UP000265618"/>
    </source>
</evidence>
<proteinExistence type="predicted"/>
<evidence type="ECO:0000256" key="1">
    <source>
        <dbReference type="SAM" id="Coils"/>
    </source>
</evidence>
<feature type="region of interest" description="Disordered" evidence="2">
    <location>
        <begin position="1"/>
        <end position="22"/>
    </location>
</feature>
<dbReference type="EMBL" id="BDIP01006344">
    <property type="protein sequence ID" value="GCA64161.1"/>
    <property type="molecule type" value="Genomic_DNA"/>
</dbReference>
<feature type="coiled-coil region" evidence="1">
    <location>
        <begin position="71"/>
        <end position="98"/>
    </location>
</feature>
<organism evidence="3 4">
    <name type="scientific">Kipferlia bialata</name>
    <dbReference type="NCBI Taxonomy" id="797122"/>
    <lineage>
        <taxon>Eukaryota</taxon>
        <taxon>Metamonada</taxon>
        <taxon>Carpediemonas-like organisms</taxon>
        <taxon>Kipferlia</taxon>
    </lineage>
</organism>
<comment type="caution">
    <text evidence="3">The sequence shown here is derived from an EMBL/GenBank/DDBJ whole genome shotgun (WGS) entry which is preliminary data.</text>
</comment>